<evidence type="ECO:0000313" key="3">
    <source>
        <dbReference type="EMBL" id="AQU78891.1"/>
    </source>
</evidence>
<dbReference type="InterPro" id="IPR046878">
    <property type="entry name" value="Big_14"/>
</dbReference>
<dbReference type="RefSeq" id="WP_071154623.1">
    <property type="nucleotide sequence ID" value="NZ_CP019401.1"/>
</dbReference>
<feature type="chain" id="PRO_5045790641" description="Bacterial Ig-like domain-containing protein" evidence="1">
    <location>
        <begin position="25"/>
        <end position="164"/>
    </location>
</feature>
<evidence type="ECO:0000259" key="2">
    <source>
        <dbReference type="Pfam" id="PF20251"/>
    </source>
</evidence>
<organism evidence="3 4">
    <name type="scientific">Planococcus faecalis</name>
    <dbReference type="NCBI Taxonomy" id="1598147"/>
    <lineage>
        <taxon>Bacteria</taxon>
        <taxon>Bacillati</taxon>
        <taxon>Bacillota</taxon>
        <taxon>Bacilli</taxon>
        <taxon>Bacillales</taxon>
        <taxon>Caryophanaceae</taxon>
        <taxon>Planococcus</taxon>
    </lineage>
</organism>
<evidence type="ECO:0000256" key="1">
    <source>
        <dbReference type="SAM" id="SignalP"/>
    </source>
</evidence>
<sequence>MKKYVHGSLGILMLLLFLAGCQQAELQTASEESSVTEDQSLLTEEAPLERPVSEKDVMIKTEKSEYPTTVENITIVLTNEGTEEYSTGLDVFLEKEVEDKWFRVPMKEEFFTELATSHAPGDTTEMVFNIEDLSYDLTPGEYRATLNGLGAPFTIIDYKKNSSC</sequence>
<feature type="signal peptide" evidence="1">
    <location>
        <begin position="1"/>
        <end position="24"/>
    </location>
</feature>
<keyword evidence="1" id="KW-0732">Signal</keyword>
<accession>A0ABM6IQN6</accession>
<dbReference type="Proteomes" id="UP000189661">
    <property type="component" value="Chromosome"/>
</dbReference>
<keyword evidence="4" id="KW-1185">Reference proteome</keyword>
<dbReference type="Pfam" id="PF20251">
    <property type="entry name" value="Big_14"/>
    <property type="match status" value="1"/>
</dbReference>
<evidence type="ECO:0000313" key="4">
    <source>
        <dbReference type="Proteomes" id="UP000189661"/>
    </source>
</evidence>
<feature type="domain" description="Bacterial Ig-like" evidence="2">
    <location>
        <begin position="54"/>
        <end position="143"/>
    </location>
</feature>
<reference evidence="3 4" key="1">
    <citation type="submission" date="2017-01" db="EMBL/GenBank/DDBJ databases">
        <title>Planococcus faecalis genome complete sequence.</title>
        <authorList>
            <person name="Lee P.C."/>
        </authorList>
    </citation>
    <scope>NUCLEOTIDE SEQUENCE [LARGE SCALE GENOMIC DNA]</scope>
    <source>
        <strain evidence="3 4">AJ003</strain>
    </source>
</reference>
<dbReference type="EMBL" id="CP019401">
    <property type="protein sequence ID" value="AQU78891.1"/>
    <property type="molecule type" value="Genomic_DNA"/>
</dbReference>
<protein>
    <recommendedName>
        <fullName evidence="2">Bacterial Ig-like domain-containing protein</fullName>
    </recommendedName>
</protein>
<proteinExistence type="predicted"/>
<name>A0ABM6IQN6_9BACL</name>
<gene>
    <name evidence="3" type="ORF">AJGP001_06310</name>
</gene>
<dbReference type="PROSITE" id="PS51257">
    <property type="entry name" value="PROKAR_LIPOPROTEIN"/>
    <property type="match status" value="1"/>
</dbReference>